<comment type="similarity">
    <text evidence="2">Belongs to the amino acid/polyamine transporter 2 family.</text>
</comment>
<evidence type="ECO:0000256" key="4">
    <source>
        <dbReference type="ARBA" id="ARBA00022989"/>
    </source>
</evidence>
<dbReference type="OrthoDB" id="1684102at2759"/>
<dbReference type="GO" id="GO:0005774">
    <property type="term" value="C:vacuolar membrane"/>
    <property type="evidence" value="ECO:0007669"/>
    <property type="project" value="TreeGrafter"/>
</dbReference>
<feature type="transmembrane region" description="Helical" evidence="7">
    <location>
        <begin position="657"/>
        <end position="674"/>
    </location>
</feature>
<name>A0A1E3PGY1_9ASCO</name>
<reference evidence="9 10" key="1">
    <citation type="journal article" date="2016" name="Proc. Natl. Acad. Sci. U.S.A.">
        <title>Comparative genomics of biotechnologically important yeasts.</title>
        <authorList>
            <person name="Riley R."/>
            <person name="Haridas S."/>
            <person name="Wolfe K.H."/>
            <person name="Lopes M.R."/>
            <person name="Hittinger C.T."/>
            <person name="Goeker M."/>
            <person name="Salamov A.A."/>
            <person name="Wisecaver J.H."/>
            <person name="Long T.M."/>
            <person name="Calvey C.H."/>
            <person name="Aerts A.L."/>
            <person name="Barry K.W."/>
            <person name="Choi C."/>
            <person name="Clum A."/>
            <person name="Coughlan A.Y."/>
            <person name="Deshpande S."/>
            <person name="Douglass A.P."/>
            <person name="Hanson S.J."/>
            <person name="Klenk H.-P."/>
            <person name="LaButti K.M."/>
            <person name="Lapidus A."/>
            <person name="Lindquist E.A."/>
            <person name="Lipzen A.M."/>
            <person name="Meier-Kolthoff J.P."/>
            <person name="Ohm R.A."/>
            <person name="Otillar R.P."/>
            <person name="Pangilinan J.L."/>
            <person name="Peng Y."/>
            <person name="Rokas A."/>
            <person name="Rosa C.A."/>
            <person name="Scheuner C."/>
            <person name="Sibirny A.A."/>
            <person name="Slot J.C."/>
            <person name="Stielow J.B."/>
            <person name="Sun H."/>
            <person name="Kurtzman C.P."/>
            <person name="Blackwell M."/>
            <person name="Grigoriev I.V."/>
            <person name="Jeffries T.W."/>
        </authorList>
    </citation>
    <scope>NUCLEOTIDE SEQUENCE [LARGE SCALE GENOMIC DNA]</scope>
    <source>
        <strain evidence="9 10">DSM 6958</strain>
    </source>
</reference>
<dbReference type="AlphaFoldDB" id="A0A1E3PGY1"/>
<feature type="domain" description="Amino acid transporter transmembrane" evidence="8">
    <location>
        <begin position="353"/>
        <end position="734"/>
    </location>
</feature>
<feature type="transmembrane region" description="Helical" evidence="7">
    <location>
        <begin position="680"/>
        <end position="700"/>
    </location>
</feature>
<feature type="compositionally biased region" description="Low complexity" evidence="6">
    <location>
        <begin position="134"/>
        <end position="149"/>
    </location>
</feature>
<dbReference type="Proteomes" id="UP000095009">
    <property type="component" value="Unassembled WGS sequence"/>
</dbReference>
<evidence type="ECO:0000256" key="1">
    <source>
        <dbReference type="ARBA" id="ARBA00004141"/>
    </source>
</evidence>
<evidence type="ECO:0000256" key="2">
    <source>
        <dbReference type="ARBA" id="ARBA00008066"/>
    </source>
</evidence>
<evidence type="ECO:0000259" key="8">
    <source>
        <dbReference type="Pfam" id="PF01490"/>
    </source>
</evidence>
<feature type="transmembrane region" description="Helical" evidence="7">
    <location>
        <begin position="712"/>
        <end position="731"/>
    </location>
</feature>
<evidence type="ECO:0000313" key="9">
    <source>
        <dbReference type="EMBL" id="ODQ64117.1"/>
    </source>
</evidence>
<comment type="subcellular location">
    <subcellularLocation>
        <location evidence="1">Membrane</location>
        <topology evidence="1">Multi-pass membrane protein</topology>
    </subcellularLocation>
</comment>
<feature type="transmembrane region" description="Helical" evidence="7">
    <location>
        <begin position="385"/>
        <end position="406"/>
    </location>
</feature>
<dbReference type="GO" id="GO:0005302">
    <property type="term" value="F:L-tyrosine transmembrane transporter activity"/>
    <property type="evidence" value="ECO:0007669"/>
    <property type="project" value="TreeGrafter"/>
</dbReference>
<proteinExistence type="inferred from homology"/>
<dbReference type="PANTHER" id="PTHR22950:SF666">
    <property type="entry name" value="VACUOLAR AMINO ACID TRANSPORTER 4"/>
    <property type="match status" value="1"/>
</dbReference>
<feature type="region of interest" description="Disordered" evidence="6">
    <location>
        <begin position="1"/>
        <end position="68"/>
    </location>
</feature>
<keyword evidence="3 7" id="KW-0812">Transmembrane</keyword>
<evidence type="ECO:0000256" key="5">
    <source>
        <dbReference type="ARBA" id="ARBA00023136"/>
    </source>
</evidence>
<evidence type="ECO:0000313" key="10">
    <source>
        <dbReference type="Proteomes" id="UP000095009"/>
    </source>
</evidence>
<feature type="region of interest" description="Disordered" evidence="6">
    <location>
        <begin position="293"/>
        <end position="347"/>
    </location>
</feature>
<feature type="compositionally biased region" description="Basic and acidic residues" evidence="6">
    <location>
        <begin position="316"/>
        <end position="326"/>
    </location>
</feature>
<feature type="transmembrane region" description="Helical" evidence="7">
    <location>
        <begin position="359"/>
        <end position="379"/>
    </location>
</feature>
<evidence type="ECO:0000256" key="7">
    <source>
        <dbReference type="SAM" id="Phobius"/>
    </source>
</evidence>
<keyword evidence="10" id="KW-1185">Reference proteome</keyword>
<feature type="compositionally biased region" description="Acidic residues" evidence="6">
    <location>
        <begin position="293"/>
        <end position="306"/>
    </location>
</feature>
<dbReference type="Pfam" id="PF01490">
    <property type="entry name" value="Aa_trans"/>
    <property type="match status" value="1"/>
</dbReference>
<keyword evidence="4 7" id="KW-1133">Transmembrane helix</keyword>
<feature type="transmembrane region" description="Helical" evidence="7">
    <location>
        <begin position="615"/>
        <end position="636"/>
    </location>
</feature>
<feature type="transmembrane region" description="Helical" evidence="7">
    <location>
        <begin position="535"/>
        <end position="555"/>
    </location>
</feature>
<accession>A0A1E3PGY1</accession>
<feature type="compositionally biased region" description="Polar residues" evidence="6">
    <location>
        <begin position="1"/>
        <end position="18"/>
    </location>
</feature>
<feature type="transmembrane region" description="Helical" evidence="7">
    <location>
        <begin position="496"/>
        <end position="515"/>
    </location>
</feature>
<feature type="transmembrane region" description="Helical" evidence="7">
    <location>
        <begin position="567"/>
        <end position="591"/>
    </location>
</feature>
<dbReference type="EMBL" id="KV454413">
    <property type="protein sequence ID" value="ODQ64117.1"/>
    <property type="molecule type" value="Genomic_DNA"/>
</dbReference>
<organism evidence="9 10">
    <name type="scientific">Nadsonia fulvescens var. elongata DSM 6958</name>
    <dbReference type="NCBI Taxonomy" id="857566"/>
    <lineage>
        <taxon>Eukaryota</taxon>
        <taxon>Fungi</taxon>
        <taxon>Dikarya</taxon>
        <taxon>Ascomycota</taxon>
        <taxon>Saccharomycotina</taxon>
        <taxon>Dipodascomycetes</taxon>
        <taxon>Dipodascales</taxon>
        <taxon>Dipodascales incertae sedis</taxon>
        <taxon>Nadsonia</taxon>
    </lineage>
</organism>
<keyword evidence="5 7" id="KW-0472">Membrane</keyword>
<feature type="region of interest" description="Disordered" evidence="6">
    <location>
        <begin position="127"/>
        <end position="151"/>
    </location>
</feature>
<feature type="transmembrane region" description="Helical" evidence="7">
    <location>
        <begin position="463"/>
        <end position="484"/>
    </location>
</feature>
<dbReference type="PANTHER" id="PTHR22950">
    <property type="entry name" value="AMINO ACID TRANSPORTER"/>
    <property type="match status" value="1"/>
</dbReference>
<feature type="compositionally biased region" description="Polar residues" evidence="6">
    <location>
        <begin position="58"/>
        <end position="68"/>
    </location>
</feature>
<sequence>MSTHSRMANSSKNASVASISVPHGSPGQSTGGIVSPMIKPDADSSHCHDDNSDKSRSLSDGNFNESAKPSRIQSFLNLGADYPGAMSITGSGNGGSARRQSSNSLARQTMVLSDAIISSTASAIIDPTDGDDFPASSSYQVPPSPSVKSIDIENPHPEVVKVVGRHLVNDSDFPASYGSNNPEFNSTFDSLKLQGGDITRQLYNWQRTHEDGDNFGRRGRSQSFDVLRDDIPDDTENLNIQSIKAPGGFRRNFLVNKAQAYEGGMLSRDSQPTFLTRNFIEFLSIYGHFAGEELEEEDEEEEEESNEGARRQRASRSYDGHLHLDQLEPDEETPLNPHTPTRKSRRQAIAQGNASASKAVMLLLKSFVGTGILFLPKAFLNGGLLFSSLVLTLCAALCYWCFLLLVQSRMATGINSFGDIGGALYGPVMRQMIISSIVVSQIGFASAYIVFTSENLRAFVLSIWGKSLNIETLILIQLIIFMPLSMVRDIVRLSGTALIADLFIMLGLIYLYYWSGSLVAHNGISDIVLFNSDNWALFLGTAIFTFEGVGLIIPIQESMKHPHQFTSVLAGVMIGITFLFVSMGALCYSAFGSQTQTVVILNLPQESKFVNGVQLLYSAAILLSTPLQLFPAIRIMENGIFTRSGKFNSKVKWQKNIFRTFIVMMTACVAWGGADDLDKFVALVGSFACIPLVFLYPPLLHLKSCAKTSLARAGDIFLCVIGILAMVYTTYQTLSQWLFK</sequence>
<dbReference type="InterPro" id="IPR013057">
    <property type="entry name" value="AA_transpt_TM"/>
</dbReference>
<dbReference type="STRING" id="857566.A0A1E3PGY1"/>
<evidence type="ECO:0000256" key="3">
    <source>
        <dbReference type="ARBA" id="ARBA00022692"/>
    </source>
</evidence>
<evidence type="ECO:0000256" key="6">
    <source>
        <dbReference type="SAM" id="MobiDB-lite"/>
    </source>
</evidence>
<gene>
    <name evidence="9" type="ORF">NADFUDRAFT_84119</name>
</gene>
<protein>
    <recommendedName>
        <fullName evidence="8">Amino acid transporter transmembrane domain-containing protein</fullName>
    </recommendedName>
</protein>
<feature type="transmembrane region" description="Helical" evidence="7">
    <location>
        <begin position="432"/>
        <end position="451"/>
    </location>
</feature>
<feature type="compositionally biased region" description="Basic and acidic residues" evidence="6">
    <location>
        <begin position="40"/>
        <end position="57"/>
    </location>
</feature>